<proteinExistence type="predicted"/>
<feature type="non-terminal residue" evidence="2">
    <location>
        <position position="1"/>
    </location>
</feature>
<feature type="region of interest" description="Disordered" evidence="1">
    <location>
        <begin position="144"/>
        <end position="199"/>
    </location>
</feature>
<evidence type="ECO:0000313" key="2">
    <source>
        <dbReference type="EMBL" id="KAK1466482.1"/>
    </source>
</evidence>
<organism evidence="2 3">
    <name type="scientific">Colletotrichum cuscutae</name>
    <dbReference type="NCBI Taxonomy" id="1209917"/>
    <lineage>
        <taxon>Eukaryota</taxon>
        <taxon>Fungi</taxon>
        <taxon>Dikarya</taxon>
        <taxon>Ascomycota</taxon>
        <taxon>Pezizomycotina</taxon>
        <taxon>Sordariomycetes</taxon>
        <taxon>Hypocreomycetidae</taxon>
        <taxon>Glomerellales</taxon>
        <taxon>Glomerellaceae</taxon>
        <taxon>Colletotrichum</taxon>
        <taxon>Colletotrichum acutatum species complex</taxon>
    </lineage>
</organism>
<name>A0AAI9UXB3_9PEZI</name>
<feature type="compositionally biased region" description="Pro residues" evidence="1">
    <location>
        <begin position="145"/>
        <end position="179"/>
    </location>
</feature>
<dbReference type="Proteomes" id="UP001239213">
    <property type="component" value="Unassembled WGS sequence"/>
</dbReference>
<comment type="caution">
    <text evidence="2">The sequence shown here is derived from an EMBL/GenBank/DDBJ whole genome shotgun (WGS) entry which is preliminary data.</text>
</comment>
<reference evidence="2" key="1">
    <citation type="submission" date="2016-11" db="EMBL/GenBank/DDBJ databases">
        <title>The genome sequence of Colletotrichum cuscutae.</title>
        <authorList>
            <person name="Baroncelli R."/>
        </authorList>
    </citation>
    <scope>NUCLEOTIDE SEQUENCE</scope>
    <source>
        <strain evidence="2">IMI 304802</strain>
    </source>
</reference>
<evidence type="ECO:0000256" key="1">
    <source>
        <dbReference type="SAM" id="MobiDB-lite"/>
    </source>
</evidence>
<protein>
    <submittedName>
        <fullName evidence="2">Uncharacterized protein</fullName>
    </submittedName>
</protein>
<dbReference type="AlphaFoldDB" id="A0AAI9UXB3"/>
<evidence type="ECO:0000313" key="3">
    <source>
        <dbReference type="Proteomes" id="UP001239213"/>
    </source>
</evidence>
<keyword evidence="3" id="KW-1185">Reference proteome</keyword>
<dbReference type="EMBL" id="MPDP01000259">
    <property type="protein sequence ID" value="KAK1466482.1"/>
    <property type="molecule type" value="Genomic_DNA"/>
</dbReference>
<accession>A0AAI9UXB3</accession>
<sequence>STVVYFSWQLGNQATPLHPQTGATLLHVEPPRRRLNGLRTARSLNASIGEVLEQGPWSTCNSFQLHRFGSPTETSSWTRPASLSSKLASAIPRTRRQTRSTARKRFLRIHVAAVPSGASASSTLPSNLLFFRIRPLCWTRLVTSSPPPPPPPPPPPAPPPPPPPPSLLRPRSFPPPLPPSFFSSLGAPPPPPPLFHRSRTITLNRLGPAGFPP</sequence>
<gene>
    <name evidence="2" type="ORF">CCUS01_07303</name>
</gene>